<name>A0A108UBC4_9GAMM</name>
<comment type="caution">
    <text evidence="1">The sequence shown here is derived from an EMBL/GenBank/DDBJ whole genome shotgun (WGS) entry which is preliminary data.</text>
</comment>
<organism evidence="1 2">
    <name type="scientific">Lysobacter capsici AZ78</name>
    <dbReference type="NCBI Taxonomy" id="1444315"/>
    <lineage>
        <taxon>Bacteria</taxon>
        <taxon>Pseudomonadati</taxon>
        <taxon>Pseudomonadota</taxon>
        <taxon>Gammaproteobacteria</taxon>
        <taxon>Lysobacterales</taxon>
        <taxon>Lysobacteraceae</taxon>
        <taxon>Lysobacter</taxon>
    </lineage>
</organism>
<dbReference type="AlphaFoldDB" id="A0A108UBC4"/>
<evidence type="ECO:0000313" key="1">
    <source>
        <dbReference type="EMBL" id="KWS05957.1"/>
    </source>
</evidence>
<reference evidence="1 2" key="1">
    <citation type="journal article" date="2014" name="Genome Announc.">
        <title>Draft Genome Sequence of Lysobacter capsici AZ78, a Bacterium Antagonistic to Plant-Pathogenic Oomycetes.</title>
        <authorList>
            <person name="Puopolo G."/>
            <person name="Sonego P."/>
            <person name="Engelen K."/>
            <person name="Pertot I."/>
        </authorList>
    </citation>
    <scope>NUCLEOTIDE SEQUENCE [LARGE SCALE GENOMIC DNA]</scope>
    <source>
        <strain evidence="1 2">AZ78</strain>
    </source>
</reference>
<dbReference type="Proteomes" id="UP000023435">
    <property type="component" value="Unassembled WGS sequence"/>
</dbReference>
<protein>
    <submittedName>
        <fullName evidence="1">Uncharacterized protein</fullName>
    </submittedName>
</protein>
<evidence type="ECO:0000313" key="2">
    <source>
        <dbReference type="Proteomes" id="UP000023435"/>
    </source>
</evidence>
<keyword evidence="2" id="KW-1185">Reference proteome</keyword>
<accession>A0A108UBC4</accession>
<proteinExistence type="predicted"/>
<dbReference type="EMBL" id="JAJA02000001">
    <property type="protein sequence ID" value="KWS05957.1"/>
    <property type="molecule type" value="Genomic_DNA"/>
</dbReference>
<gene>
    <name evidence="1" type="ORF">AZ78_3511</name>
</gene>
<sequence length="38" mass="3992">MNLPIARAFATIAFGARVRACANARNGRSIATSPSKTE</sequence>